<dbReference type="STRING" id="644352.J3P0L2"/>
<comment type="subcellular location">
    <subcellularLocation>
        <location evidence="1">Nucleus</location>
    </subcellularLocation>
</comment>
<dbReference type="SUPFAM" id="SSF142897">
    <property type="entry name" value="TFB5-like"/>
    <property type="match status" value="1"/>
</dbReference>
<proteinExistence type="inferred from homology"/>
<evidence type="ECO:0000313" key="2">
    <source>
        <dbReference type="EMBL" id="EJT77145.1"/>
    </source>
</evidence>
<dbReference type="InterPro" id="IPR009400">
    <property type="entry name" value="TFIIH_TTDA/Tfb5"/>
</dbReference>
<dbReference type="EnsemblFungi" id="EJT77145">
    <property type="protein sequence ID" value="EJT77145"/>
    <property type="gene ID" value="GGTG_07057"/>
</dbReference>
<evidence type="ECO:0000256" key="1">
    <source>
        <dbReference type="RuleBase" id="RU368032"/>
    </source>
</evidence>
<evidence type="ECO:0000313" key="4">
    <source>
        <dbReference type="Proteomes" id="UP000006039"/>
    </source>
</evidence>
<keyword evidence="1" id="KW-0227">DNA damage</keyword>
<protein>
    <recommendedName>
        <fullName evidence="1">General transcription and DNA repair factor IIH subunit TFB5</fullName>
    </recommendedName>
</protein>
<accession>J3P0L2</accession>
<dbReference type="GO" id="GO:0006367">
    <property type="term" value="P:transcription initiation at RNA polymerase II promoter"/>
    <property type="evidence" value="ECO:0007669"/>
    <property type="project" value="UniProtKB-UniRule"/>
</dbReference>
<dbReference type="Pfam" id="PF06331">
    <property type="entry name" value="Tfb5"/>
    <property type="match status" value="1"/>
</dbReference>
<gene>
    <name evidence="3" type="primary">20347515</name>
    <name evidence="2" type="ORF">GGTG_07057</name>
</gene>
<reference evidence="3" key="5">
    <citation type="submission" date="2018-04" db="UniProtKB">
        <authorList>
            <consortium name="EnsemblFungi"/>
        </authorList>
    </citation>
    <scope>IDENTIFICATION</scope>
    <source>
        <strain evidence="3">R3-111a-1</strain>
    </source>
</reference>
<reference evidence="3" key="4">
    <citation type="journal article" date="2015" name="G3 (Bethesda)">
        <title>Genome sequences of three phytopathogenic species of the Magnaporthaceae family of fungi.</title>
        <authorList>
            <person name="Okagaki L.H."/>
            <person name="Nunes C.C."/>
            <person name="Sailsbery J."/>
            <person name="Clay B."/>
            <person name="Brown D."/>
            <person name="John T."/>
            <person name="Oh Y."/>
            <person name="Young N."/>
            <person name="Fitzgerald M."/>
            <person name="Haas B.J."/>
            <person name="Zeng Q."/>
            <person name="Young S."/>
            <person name="Adiconis X."/>
            <person name="Fan L."/>
            <person name="Levin J.Z."/>
            <person name="Mitchell T.K."/>
            <person name="Okubara P.A."/>
            <person name="Farman M.L."/>
            <person name="Kohn L.M."/>
            <person name="Birren B."/>
            <person name="Ma L.-J."/>
            <person name="Dean R.A."/>
        </authorList>
    </citation>
    <scope>NUCLEOTIDE SEQUENCE</scope>
    <source>
        <strain evidence="3">R3-111a-1</strain>
    </source>
</reference>
<dbReference type="InterPro" id="IPR035935">
    <property type="entry name" value="TFB5-like_sf"/>
</dbReference>
<comment type="function">
    <text evidence="1">In NER, TFIIH acts by opening DNA around the lesion to allow the excision of the damaged oligonucleotide and its replacement by a new DNA fragment. In transcription, TFIIH has an essential role in transcription initiation. When the pre-initiation complex (PIC) has been established, TFIIH is required for promoter opening and promoter escape.</text>
</comment>
<keyword evidence="1" id="KW-0234">DNA repair</keyword>
<keyword evidence="1" id="KW-0805">Transcription regulation</keyword>
<keyword evidence="1" id="KW-0539">Nucleus</keyword>
<dbReference type="RefSeq" id="XP_009223145.1">
    <property type="nucleotide sequence ID" value="XM_009224881.1"/>
</dbReference>
<keyword evidence="4" id="KW-1185">Reference proteome</keyword>
<dbReference type="HOGENOM" id="CLU_166246_3_0_1"/>
<dbReference type="FunCoup" id="J3P0L2">
    <property type="interactions" value="142"/>
</dbReference>
<reference evidence="4" key="1">
    <citation type="submission" date="2010-07" db="EMBL/GenBank/DDBJ databases">
        <title>The genome sequence of Gaeumannomyces graminis var. tritici strain R3-111a-1.</title>
        <authorList>
            <consortium name="The Broad Institute Genome Sequencing Platform"/>
            <person name="Ma L.-J."/>
            <person name="Dead R."/>
            <person name="Young S."/>
            <person name="Zeng Q."/>
            <person name="Koehrsen M."/>
            <person name="Alvarado L."/>
            <person name="Berlin A."/>
            <person name="Chapman S.B."/>
            <person name="Chen Z."/>
            <person name="Freedman E."/>
            <person name="Gellesch M."/>
            <person name="Goldberg J."/>
            <person name="Griggs A."/>
            <person name="Gujja S."/>
            <person name="Heilman E.R."/>
            <person name="Heiman D."/>
            <person name="Hepburn T."/>
            <person name="Howarth C."/>
            <person name="Jen D."/>
            <person name="Larson L."/>
            <person name="Mehta T."/>
            <person name="Neiman D."/>
            <person name="Pearson M."/>
            <person name="Roberts A."/>
            <person name="Saif S."/>
            <person name="Shea T."/>
            <person name="Shenoy N."/>
            <person name="Sisk P."/>
            <person name="Stolte C."/>
            <person name="Sykes S."/>
            <person name="Walk T."/>
            <person name="White J."/>
            <person name="Yandava C."/>
            <person name="Haas B."/>
            <person name="Nusbaum C."/>
            <person name="Birren B."/>
        </authorList>
    </citation>
    <scope>NUCLEOTIDE SEQUENCE [LARGE SCALE GENOMIC DNA]</scope>
    <source>
        <strain evidence="4">R3-111a-1</strain>
    </source>
</reference>
<dbReference type="OrthoDB" id="354at2759"/>
<keyword evidence="1" id="KW-0804">Transcription</keyword>
<dbReference type="Proteomes" id="UP000006039">
    <property type="component" value="Unassembled WGS sequence"/>
</dbReference>
<dbReference type="eggNOG" id="KOG3451">
    <property type="taxonomic scope" value="Eukaryota"/>
</dbReference>
<evidence type="ECO:0000313" key="3">
    <source>
        <dbReference type="EnsemblFungi" id="EJT77145"/>
    </source>
</evidence>
<reference evidence="2" key="2">
    <citation type="submission" date="2010-07" db="EMBL/GenBank/DDBJ databases">
        <authorList>
            <consortium name="The Broad Institute Genome Sequencing Platform"/>
            <consortium name="Broad Institute Genome Sequencing Center for Infectious Disease"/>
            <person name="Ma L.-J."/>
            <person name="Dead R."/>
            <person name="Young S."/>
            <person name="Zeng Q."/>
            <person name="Koehrsen M."/>
            <person name="Alvarado L."/>
            <person name="Berlin A."/>
            <person name="Chapman S.B."/>
            <person name="Chen Z."/>
            <person name="Freedman E."/>
            <person name="Gellesch M."/>
            <person name="Goldberg J."/>
            <person name="Griggs A."/>
            <person name="Gujja S."/>
            <person name="Heilman E.R."/>
            <person name="Heiman D."/>
            <person name="Hepburn T."/>
            <person name="Howarth C."/>
            <person name="Jen D."/>
            <person name="Larson L."/>
            <person name="Mehta T."/>
            <person name="Neiman D."/>
            <person name="Pearson M."/>
            <person name="Roberts A."/>
            <person name="Saif S."/>
            <person name="Shea T."/>
            <person name="Shenoy N."/>
            <person name="Sisk P."/>
            <person name="Stolte C."/>
            <person name="Sykes S."/>
            <person name="Walk T."/>
            <person name="White J."/>
            <person name="Yandava C."/>
            <person name="Haas B."/>
            <person name="Nusbaum C."/>
            <person name="Birren B."/>
        </authorList>
    </citation>
    <scope>NUCLEOTIDE SEQUENCE</scope>
    <source>
        <strain evidence="2">R3-111a-1</strain>
    </source>
</reference>
<dbReference type="EMBL" id="GL385397">
    <property type="protein sequence ID" value="EJT77145.1"/>
    <property type="molecule type" value="Genomic_DNA"/>
</dbReference>
<comment type="subunit">
    <text evidence="1">Component of the 7-subunit TFIIH core complex.</text>
</comment>
<dbReference type="AlphaFoldDB" id="J3P0L2"/>
<dbReference type="GeneID" id="20347515"/>
<dbReference type="GO" id="GO:0006289">
    <property type="term" value="P:nucleotide-excision repair"/>
    <property type="evidence" value="ECO:0007669"/>
    <property type="project" value="InterPro"/>
</dbReference>
<dbReference type="VEuPathDB" id="FungiDB:GGTG_07057"/>
<comment type="similarity">
    <text evidence="1">Belongs to the TFB5 family.</text>
</comment>
<dbReference type="Gene3D" id="3.30.70.1220">
    <property type="entry name" value="TFB5-like"/>
    <property type="match status" value="1"/>
</dbReference>
<sequence>MPRAIFGVLIECDPLIKSGIVEIDKKRNDIIVEDIDDEHLVIKENMVDYLKAQLDVKFAHVEVGDARKRKGKGAEEYR</sequence>
<reference evidence="2" key="3">
    <citation type="submission" date="2010-09" db="EMBL/GenBank/DDBJ databases">
        <title>Annotation of Gaeumannomyces graminis var. tritici R3-111a-1.</title>
        <authorList>
            <consortium name="The Broad Institute Genome Sequencing Platform"/>
            <person name="Ma L.-J."/>
            <person name="Dead R."/>
            <person name="Young S.K."/>
            <person name="Zeng Q."/>
            <person name="Gargeya S."/>
            <person name="Fitzgerald M."/>
            <person name="Haas B."/>
            <person name="Abouelleil A."/>
            <person name="Alvarado L."/>
            <person name="Arachchi H.M."/>
            <person name="Berlin A."/>
            <person name="Brown A."/>
            <person name="Chapman S.B."/>
            <person name="Chen Z."/>
            <person name="Dunbar C."/>
            <person name="Freedman E."/>
            <person name="Gearin G."/>
            <person name="Gellesch M."/>
            <person name="Goldberg J."/>
            <person name="Griggs A."/>
            <person name="Gujja S."/>
            <person name="Heiman D."/>
            <person name="Howarth C."/>
            <person name="Larson L."/>
            <person name="Lui A."/>
            <person name="MacDonald P.J.P."/>
            <person name="Mehta T."/>
            <person name="Montmayeur A."/>
            <person name="Murphy C."/>
            <person name="Neiman D."/>
            <person name="Pearson M."/>
            <person name="Priest M."/>
            <person name="Roberts A."/>
            <person name="Saif S."/>
            <person name="Shea T."/>
            <person name="Shenoy N."/>
            <person name="Sisk P."/>
            <person name="Stolte C."/>
            <person name="Sykes S."/>
            <person name="Yandava C."/>
            <person name="Wortman J."/>
            <person name="Nusbaum C."/>
            <person name="Birren B."/>
        </authorList>
    </citation>
    <scope>NUCLEOTIDE SEQUENCE</scope>
    <source>
        <strain evidence="2">R3-111a-1</strain>
    </source>
</reference>
<organism evidence="2">
    <name type="scientific">Gaeumannomyces tritici (strain R3-111a-1)</name>
    <name type="common">Wheat and barley take-all root rot fungus</name>
    <name type="synonym">Gaeumannomyces graminis var. tritici</name>
    <dbReference type="NCBI Taxonomy" id="644352"/>
    <lineage>
        <taxon>Eukaryota</taxon>
        <taxon>Fungi</taxon>
        <taxon>Dikarya</taxon>
        <taxon>Ascomycota</taxon>
        <taxon>Pezizomycotina</taxon>
        <taxon>Sordariomycetes</taxon>
        <taxon>Sordariomycetidae</taxon>
        <taxon>Magnaporthales</taxon>
        <taxon>Magnaporthaceae</taxon>
        <taxon>Gaeumannomyces</taxon>
    </lineage>
</organism>
<dbReference type="GO" id="GO:0000439">
    <property type="term" value="C:transcription factor TFIIH core complex"/>
    <property type="evidence" value="ECO:0007669"/>
    <property type="project" value="UniProtKB-UniRule"/>
</dbReference>
<name>J3P0L2_GAET3</name>
<dbReference type="SMART" id="SM01395">
    <property type="entry name" value="Tbf5"/>
    <property type="match status" value="1"/>
</dbReference>